<accession>A0ABM3UQG5</accession>
<feature type="region of interest" description="Disordered" evidence="1">
    <location>
        <begin position="202"/>
        <end position="236"/>
    </location>
</feature>
<sequence>MVRNDGIIGKLMYTYPTKFNQNQSLYQKLGPICTVLCKDVSYILRTQSADLKETRFETVTKTPIICRYCYVQCALLATLSLFLVTSAAIFEHDTNIELNDGAKNLHQHFKTRSRRKAPNQEKRDISLAYSATNINSKEGTHVKTVTVIKNIGTDRNTGTLQINPDLHKNEEWTKAFKENFSAYGVIPDVPDVEDLFEYVNKKHSASEAKEPSKSDTSGKKQKESVQPQKTEKPVLEVSSEEFVEKIEGDAELLPKVNTSKLKTRESLVNFNYSTPRHAVHQYFDNYVQQIPNSNIGYIYPKPCVHEQPVGSEVVVTPYGKTYNIPKNNSNADVNPYLAPSVTRRPQITQQTPNPTPRRQTNAPVFPINSLLPPLQQQQPGLSVQQSNTLATQQPVPVTPQQQKSQASLPSTSQRPYVAPNLRSGLNAVSRGPAAVATPIAGPQANPVYRINSYNTIFKKPSTARSRGLKY</sequence>
<feature type="compositionally biased region" description="Low complexity" evidence="1">
    <location>
        <begin position="369"/>
        <end position="402"/>
    </location>
</feature>
<keyword evidence="2" id="KW-0812">Transmembrane</keyword>
<feature type="compositionally biased region" description="Low complexity" evidence="1">
    <location>
        <begin position="342"/>
        <end position="361"/>
    </location>
</feature>
<keyword evidence="2" id="KW-1133">Transmembrane helix</keyword>
<feature type="transmembrane region" description="Helical" evidence="2">
    <location>
        <begin position="68"/>
        <end position="90"/>
    </location>
</feature>
<feature type="compositionally biased region" description="Polar residues" evidence="1">
    <location>
        <begin position="403"/>
        <end position="414"/>
    </location>
</feature>
<dbReference type="GeneID" id="101892699"/>
<dbReference type="Proteomes" id="UP001652621">
    <property type="component" value="Unplaced"/>
</dbReference>
<organism evidence="3 4">
    <name type="scientific">Musca domestica</name>
    <name type="common">House fly</name>
    <dbReference type="NCBI Taxonomy" id="7370"/>
    <lineage>
        <taxon>Eukaryota</taxon>
        <taxon>Metazoa</taxon>
        <taxon>Ecdysozoa</taxon>
        <taxon>Arthropoda</taxon>
        <taxon>Hexapoda</taxon>
        <taxon>Insecta</taxon>
        <taxon>Pterygota</taxon>
        <taxon>Neoptera</taxon>
        <taxon>Endopterygota</taxon>
        <taxon>Diptera</taxon>
        <taxon>Brachycera</taxon>
        <taxon>Muscomorpha</taxon>
        <taxon>Muscoidea</taxon>
        <taxon>Muscidae</taxon>
        <taxon>Musca</taxon>
    </lineage>
</organism>
<proteinExistence type="predicted"/>
<feature type="region of interest" description="Disordered" evidence="1">
    <location>
        <begin position="341"/>
        <end position="418"/>
    </location>
</feature>
<feature type="compositionally biased region" description="Basic and acidic residues" evidence="1">
    <location>
        <begin position="204"/>
        <end position="234"/>
    </location>
</feature>
<keyword evidence="3" id="KW-1185">Reference proteome</keyword>
<evidence type="ECO:0000313" key="3">
    <source>
        <dbReference type="Proteomes" id="UP001652621"/>
    </source>
</evidence>
<reference evidence="4" key="1">
    <citation type="submission" date="2025-08" db="UniProtKB">
        <authorList>
            <consortium name="RefSeq"/>
        </authorList>
    </citation>
    <scope>IDENTIFICATION</scope>
    <source>
        <strain evidence="4">Aabys</strain>
        <tissue evidence="4">Whole body</tissue>
    </source>
</reference>
<evidence type="ECO:0000256" key="1">
    <source>
        <dbReference type="SAM" id="MobiDB-lite"/>
    </source>
</evidence>
<keyword evidence="2" id="KW-0472">Membrane</keyword>
<evidence type="ECO:0000256" key="2">
    <source>
        <dbReference type="SAM" id="Phobius"/>
    </source>
</evidence>
<protein>
    <submittedName>
        <fullName evidence="4">Uncharacterized protein LOC101892699 isoform X1</fullName>
    </submittedName>
</protein>
<name>A0ABM3UQG5_MUSDO</name>
<gene>
    <name evidence="4" type="primary">LOC101892699</name>
</gene>
<evidence type="ECO:0000313" key="4">
    <source>
        <dbReference type="RefSeq" id="XP_058975765.1"/>
    </source>
</evidence>
<dbReference type="RefSeq" id="XP_058975765.1">
    <property type="nucleotide sequence ID" value="XM_059119782.1"/>
</dbReference>